<reference evidence="3 4" key="1">
    <citation type="submission" date="2020-04" db="EMBL/GenBank/DDBJ databases">
        <title>MicrobeNet Type strains.</title>
        <authorList>
            <person name="Nicholson A.C."/>
        </authorList>
    </citation>
    <scope>NUCLEOTIDE SEQUENCE [LARGE SCALE GENOMIC DNA]</scope>
    <source>
        <strain evidence="3 4">DSM 44113</strain>
    </source>
</reference>
<feature type="transmembrane region" description="Helical" evidence="2">
    <location>
        <begin position="21"/>
        <end position="38"/>
    </location>
</feature>
<evidence type="ECO:0000256" key="2">
    <source>
        <dbReference type="SAM" id="Phobius"/>
    </source>
</evidence>
<keyword evidence="2" id="KW-0812">Transmembrane</keyword>
<evidence type="ECO:0000256" key="1">
    <source>
        <dbReference type="SAM" id="MobiDB-lite"/>
    </source>
</evidence>
<dbReference type="RefSeq" id="WP_168547253.1">
    <property type="nucleotide sequence ID" value="NZ_BAAAKS010000032.1"/>
</dbReference>
<dbReference type="Proteomes" id="UP000582646">
    <property type="component" value="Unassembled WGS sequence"/>
</dbReference>
<feature type="compositionally biased region" description="Polar residues" evidence="1">
    <location>
        <begin position="71"/>
        <end position="87"/>
    </location>
</feature>
<comment type="caution">
    <text evidence="3">The sequence shown here is derived from an EMBL/GenBank/DDBJ whole genome shotgun (WGS) entry which is preliminary data.</text>
</comment>
<keyword evidence="2" id="KW-1133">Transmembrane helix</keyword>
<accession>A0A846X465</accession>
<evidence type="ECO:0000313" key="4">
    <source>
        <dbReference type="Proteomes" id="UP000582646"/>
    </source>
</evidence>
<feature type="region of interest" description="Disordered" evidence="1">
    <location>
        <begin position="68"/>
        <end position="87"/>
    </location>
</feature>
<gene>
    <name evidence="3" type="ORF">HF999_18160</name>
</gene>
<organism evidence="3 4">
    <name type="scientific">Tsukamurella spumae</name>
    <dbReference type="NCBI Taxonomy" id="44753"/>
    <lineage>
        <taxon>Bacteria</taxon>
        <taxon>Bacillati</taxon>
        <taxon>Actinomycetota</taxon>
        <taxon>Actinomycetes</taxon>
        <taxon>Mycobacteriales</taxon>
        <taxon>Tsukamurellaceae</taxon>
        <taxon>Tsukamurella</taxon>
    </lineage>
</organism>
<dbReference type="EMBL" id="JAAXOQ010000029">
    <property type="protein sequence ID" value="NKY20288.1"/>
    <property type="molecule type" value="Genomic_DNA"/>
</dbReference>
<keyword evidence="4" id="KW-1185">Reference proteome</keyword>
<evidence type="ECO:0000313" key="3">
    <source>
        <dbReference type="EMBL" id="NKY20288.1"/>
    </source>
</evidence>
<proteinExistence type="predicted"/>
<protein>
    <submittedName>
        <fullName evidence="3">Uncharacterized protein</fullName>
    </submittedName>
</protein>
<keyword evidence="2" id="KW-0472">Membrane</keyword>
<dbReference type="AlphaFoldDB" id="A0A846X465"/>
<sequence>MSADRTATETGAALRRGFSPALLIAGIAAIVIAVWGAVGGPSLISAGTLVGGLAIAAVAVAGVLLIRPRTGSDSPKPTASGSSPDDQ</sequence>
<feature type="transmembrane region" description="Helical" evidence="2">
    <location>
        <begin position="44"/>
        <end position="66"/>
    </location>
</feature>
<name>A0A846X465_9ACTN</name>